<keyword evidence="9" id="KW-0238">DNA-binding</keyword>
<keyword evidence="2" id="KW-0479">Metal-binding</keyword>
<dbReference type="SUPFAM" id="SSF52540">
    <property type="entry name" value="P-loop containing nucleoside triphosphate hydrolases"/>
    <property type="match status" value="2"/>
</dbReference>
<feature type="domain" description="Helicase ATP-binding" evidence="11">
    <location>
        <begin position="15"/>
        <end position="317"/>
    </location>
</feature>
<dbReference type="GO" id="GO:0016818">
    <property type="term" value="F:hydrolase activity, acting on acid anhydrides, in phosphorus-containing anhydrides"/>
    <property type="evidence" value="ECO:0007669"/>
    <property type="project" value="InterPro"/>
</dbReference>
<proteinExistence type="inferred from homology"/>
<evidence type="ECO:0000256" key="7">
    <source>
        <dbReference type="ARBA" id="ARBA00023004"/>
    </source>
</evidence>
<keyword evidence="1" id="KW-0004">4Fe-4S</keyword>
<protein>
    <recommendedName>
        <fullName evidence="11">Helicase ATP-binding domain-containing protein</fullName>
    </recommendedName>
</protein>
<organism evidence="12">
    <name type="scientific">marine metagenome</name>
    <dbReference type="NCBI Taxonomy" id="408172"/>
    <lineage>
        <taxon>unclassified sequences</taxon>
        <taxon>metagenomes</taxon>
        <taxon>ecological metagenomes</taxon>
    </lineage>
</organism>
<keyword evidence="7" id="KW-0408">Iron</keyword>
<keyword evidence="6" id="KW-0067">ATP-binding</keyword>
<evidence type="ECO:0000256" key="5">
    <source>
        <dbReference type="ARBA" id="ARBA00022806"/>
    </source>
</evidence>
<dbReference type="EMBL" id="UINC01000983">
    <property type="protein sequence ID" value="SUZ66383.1"/>
    <property type="molecule type" value="Genomic_DNA"/>
</dbReference>
<dbReference type="InterPro" id="IPR027417">
    <property type="entry name" value="P-loop_NTPase"/>
</dbReference>
<dbReference type="PANTHER" id="PTHR11472">
    <property type="entry name" value="DNA REPAIR DEAD HELICASE RAD3/XP-D SUBFAMILY MEMBER"/>
    <property type="match status" value="1"/>
</dbReference>
<dbReference type="Pfam" id="PF13307">
    <property type="entry name" value="Helicase_C_2"/>
    <property type="match status" value="1"/>
</dbReference>
<dbReference type="SMART" id="SM00491">
    <property type="entry name" value="HELICc2"/>
    <property type="match status" value="1"/>
</dbReference>
<evidence type="ECO:0000313" key="12">
    <source>
        <dbReference type="EMBL" id="SUZ66383.1"/>
    </source>
</evidence>
<dbReference type="AlphaFoldDB" id="A0A381PLQ8"/>
<evidence type="ECO:0000256" key="1">
    <source>
        <dbReference type="ARBA" id="ARBA00022485"/>
    </source>
</evidence>
<accession>A0A381PLQ8</accession>
<dbReference type="SMART" id="SM00487">
    <property type="entry name" value="DEXDc"/>
    <property type="match status" value="1"/>
</dbReference>
<evidence type="ECO:0000256" key="10">
    <source>
        <dbReference type="ARBA" id="ARBA00023235"/>
    </source>
</evidence>
<keyword evidence="5" id="KW-0347">Helicase</keyword>
<dbReference type="PROSITE" id="PS51193">
    <property type="entry name" value="HELICASE_ATP_BIND_2"/>
    <property type="match status" value="1"/>
</dbReference>
<evidence type="ECO:0000256" key="9">
    <source>
        <dbReference type="ARBA" id="ARBA00023125"/>
    </source>
</evidence>
<evidence type="ECO:0000256" key="3">
    <source>
        <dbReference type="ARBA" id="ARBA00022741"/>
    </source>
</evidence>
<sequence>MLAHALKDEIQDAYRAWLDARGFEPRRGQRQMIADVATGITDDDDRICVIEAGTGTGKTAAYCLAVIPVAQAEGKKIVVSTATIALQEQVLLKDLPDLASHTTLDFSYVLAKGRGRYVCLKRLDEVLDTDVSAEIPLFDEPGSNDLKTYTAMATMFEQGNWDGELESWDDPIDQESWRRLTTDHRGCANNRCDLFQSCPFFRARGEIHEADIVVANHDLVLADLNLGGGVILPQPDETILVIDEAHHLPQKTQQHFTLSTRVGATTRWLDQVNTALGTMTQNFGQPPEMLSIVRKLARDTVVVARLLTELERLVASLSFSTQNDGNAISRFSLGRIPESIVELCEPLSRYFLEFSNLLETGHAHLQELIDGSRNWENAERAEEWLPVVGFHINRASQSHDLFSDFAGAALGNPMCARWVLRHETDIGTDVECLSAPLDPGAILQEILWQKCHAAVLTSATLCTMGSFERFIEQVGLGTNVRNRRIESPFEFGRIATLAIPRMNSDPRDVGLHTEELGQLIPKLLELEISALVLFTSWRQMQAVTEALPASVLNDCRIQGQGSKQKLLSEHKEKIDEGGPSYLFGLASFSEGVDLPDDYCRHVIIAKLPFSVPDDPIDQAFAEWLESEGRNPFVEVSVPEATLKLIQACGRLIRHEEDGGRITILDRRLLTRAYGRSIIESLPPYGREDA</sequence>
<dbReference type="InterPro" id="IPR014001">
    <property type="entry name" value="Helicase_ATP-bd"/>
</dbReference>
<dbReference type="InterPro" id="IPR011545">
    <property type="entry name" value="DEAD/DEAH_box_helicase_dom"/>
</dbReference>
<dbReference type="InterPro" id="IPR014013">
    <property type="entry name" value="Helic_SF1/SF2_ATP-bd_DinG/Rad3"/>
</dbReference>
<dbReference type="InterPro" id="IPR039000">
    <property type="entry name" value="DinG_proteobact"/>
</dbReference>
<dbReference type="PANTHER" id="PTHR11472:SF59">
    <property type="entry name" value="ATP-DEPENDENT DNA HELICASE DING"/>
    <property type="match status" value="1"/>
</dbReference>
<dbReference type="GO" id="GO:0003677">
    <property type="term" value="F:DNA binding"/>
    <property type="evidence" value="ECO:0007669"/>
    <property type="project" value="UniProtKB-KW"/>
</dbReference>
<dbReference type="Gene3D" id="3.40.50.300">
    <property type="entry name" value="P-loop containing nucleotide triphosphate hydrolases"/>
    <property type="match status" value="2"/>
</dbReference>
<keyword evidence="3" id="KW-0547">Nucleotide-binding</keyword>
<keyword evidence="4" id="KW-0378">Hydrolase</keyword>
<dbReference type="HAMAP" id="MF_02205">
    <property type="entry name" value="DinG_proteobact"/>
    <property type="match status" value="1"/>
</dbReference>
<dbReference type="NCBIfam" id="NF008729">
    <property type="entry name" value="PRK11747.1"/>
    <property type="match status" value="1"/>
</dbReference>
<keyword evidence="10" id="KW-0413">Isomerase</keyword>
<dbReference type="GO" id="GO:0009432">
    <property type="term" value="P:SOS response"/>
    <property type="evidence" value="ECO:0007669"/>
    <property type="project" value="TreeGrafter"/>
</dbReference>
<evidence type="ECO:0000259" key="11">
    <source>
        <dbReference type="PROSITE" id="PS51193"/>
    </source>
</evidence>
<reference evidence="12" key="1">
    <citation type="submission" date="2018-05" db="EMBL/GenBank/DDBJ databases">
        <authorList>
            <person name="Lanie J.A."/>
            <person name="Ng W.-L."/>
            <person name="Kazmierczak K.M."/>
            <person name="Andrzejewski T.M."/>
            <person name="Davidsen T.M."/>
            <person name="Wayne K.J."/>
            <person name="Tettelin H."/>
            <person name="Glass J.I."/>
            <person name="Rusch D."/>
            <person name="Podicherti R."/>
            <person name="Tsui H.-C.T."/>
            <person name="Winkler M.E."/>
        </authorList>
    </citation>
    <scope>NUCLEOTIDE SEQUENCE</scope>
</reference>
<dbReference type="Pfam" id="PF06733">
    <property type="entry name" value="DEAD_2"/>
    <property type="match status" value="1"/>
</dbReference>
<dbReference type="InterPro" id="IPR010614">
    <property type="entry name" value="RAD3-like_helicase_DEAD"/>
</dbReference>
<name>A0A381PLQ8_9ZZZZ</name>
<dbReference type="InterPro" id="IPR006555">
    <property type="entry name" value="ATP-dep_Helicase_C"/>
</dbReference>
<evidence type="ECO:0000256" key="2">
    <source>
        <dbReference type="ARBA" id="ARBA00022723"/>
    </source>
</evidence>
<keyword evidence="8" id="KW-0411">Iron-sulfur</keyword>
<evidence type="ECO:0000256" key="4">
    <source>
        <dbReference type="ARBA" id="ARBA00022801"/>
    </source>
</evidence>
<dbReference type="Pfam" id="PF00270">
    <property type="entry name" value="DEAD"/>
    <property type="match status" value="1"/>
</dbReference>
<dbReference type="GO" id="GO:0005524">
    <property type="term" value="F:ATP binding"/>
    <property type="evidence" value="ECO:0007669"/>
    <property type="project" value="UniProtKB-KW"/>
</dbReference>
<dbReference type="InterPro" id="IPR045028">
    <property type="entry name" value="DinG/Rad3-like"/>
</dbReference>
<dbReference type="GO" id="GO:0033677">
    <property type="term" value="F:DNA/RNA helicase activity"/>
    <property type="evidence" value="ECO:0007669"/>
    <property type="project" value="TreeGrafter"/>
</dbReference>
<gene>
    <name evidence="12" type="ORF">METZ01_LOCUS19237</name>
</gene>
<dbReference type="GO" id="GO:0051539">
    <property type="term" value="F:4 iron, 4 sulfur cluster binding"/>
    <property type="evidence" value="ECO:0007669"/>
    <property type="project" value="UniProtKB-KW"/>
</dbReference>
<evidence type="ECO:0000256" key="6">
    <source>
        <dbReference type="ARBA" id="ARBA00022840"/>
    </source>
</evidence>
<dbReference type="GO" id="GO:0003678">
    <property type="term" value="F:DNA helicase activity"/>
    <property type="evidence" value="ECO:0007669"/>
    <property type="project" value="InterPro"/>
</dbReference>
<dbReference type="GO" id="GO:0046872">
    <property type="term" value="F:metal ion binding"/>
    <property type="evidence" value="ECO:0007669"/>
    <property type="project" value="UniProtKB-KW"/>
</dbReference>
<dbReference type="GO" id="GO:0006281">
    <property type="term" value="P:DNA repair"/>
    <property type="evidence" value="ECO:0007669"/>
    <property type="project" value="TreeGrafter"/>
</dbReference>
<evidence type="ECO:0000256" key="8">
    <source>
        <dbReference type="ARBA" id="ARBA00023014"/>
    </source>
</evidence>